<dbReference type="Gene3D" id="3.30.300.30">
    <property type="match status" value="1"/>
</dbReference>
<keyword evidence="4" id="KW-1003">Cell membrane</keyword>
<evidence type="ECO:0000256" key="8">
    <source>
        <dbReference type="ARBA" id="ARBA00023143"/>
    </source>
</evidence>
<dbReference type="GO" id="GO:0071973">
    <property type="term" value="P:bacterial-type flagellum-dependent cell motility"/>
    <property type="evidence" value="ECO:0007669"/>
    <property type="project" value="InterPro"/>
</dbReference>
<evidence type="ECO:0000256" key="7">
    <source>
        <dbReference type="ARBA" id="ARBA00023136"/>
    </source>
</evidence>
<evidence type="ECO:0000313" key="14">
    <source>
        <dbReference type="EMBL" id="AAY87249.1"/>
    </source>
</evidence>
<keyword evidence="14" id="KW-0282">Flagellum</keyword>
<feature type="domain" description="Flagellar M-ring C-terminal" evidence="13">
    <location>
        <begin position="269"/>
        <end position="437"/>
    </location>
</feature>
<evidence type="ECO:0000256" key="1">
    <source>
        <dbReference type="ARBA" id="ARBA00004117"/>
    </source>
</evidence>
<dbReference type="GO" id="GO:0003774">
    <property type="term" value="F:cytoskeletal motor activity"/>
    <property type="evidence" value="ECO:0007669"/>
    <property type="project" value="InterPro"/>
</dbReference>
<dbReference type="InterPro" id="IPR000067">
    <property type="entry name" value="FlgMring_FliF"/>
</dbReference>
<evidence type="ECO:0000259" key="12">
    <source>
        <dbReference type="Pfam" id="PF01514"/>
    </source>
</evidence>
<keyword evidence="14" id="KW-0966">Cell projection</keyword>
<dbReference type="AlphaFoldDB" id="Q4JMR4"/>
<comment type="subcellular location">
    <subcellularLocation>
        <location evidence="1 9">Bacterial flagellum basal body</location>
    </subcellularLocation>
    <subcellularLocation>
        <location evidence="2">Cell membrane</location>
        <topology evidence="2">Multi-pass membrane protein</topology>
    </subcellularLocation>
</comment>
<keyword evidence="14" id="KW-0969">Cilium</keyword>
<dbReference type="NCBIfam" id="TIGR00206">
    <property type="entry name" value="fliF"/>
    <property type="match status" value="1"/>
</dbReference>
<evidence type="ECO:0000256" key="2">
    <source>
        <dbReference type="ARBA" id="ARBA00004651"/>
    </source>
</evidence>
<comment type="function">
    <text evidence="9">The M ring may be actively involved in energy transduction.</text>
</comment>
<feature type="compositionally biased region" description="Low complexity" evidence="10">
    <location>
        <begin position="306"/>
        <end position="316"/>
    </location>
</feature>
<dbReference type="PANTHER" id="PTHR30046:SF0">
    <property type="entry name" value="FLAGELLAR M-RING PROTEIN"/>
    <property type="match status" value="1"/>
</dbReference>
<dbReference type="PIRSF" id="PIRSF004862">
    <property type="entry name" value="FliF"/>
    <property type="match status" value="1"/>
</dbReference>
<proteinExistence type="inferred from homology"/>
<keyword evidence="6 11" id="KW-1133">Transmembrane helix</keyword>
<dbReference type="GO" id="GO:0005886">
    <property type="term" value="C:plasma membrane"/>
    <property type="evidence" value="ECO:0007669"/>
    <property type="project" value="UniProtKB-SubCell"/>
</dbReference>
<dbReference type="InterPro" id="IPR045851">
    <property type="entry name" value="AMP-bd_C_sf"/>
</dbReference>
<evidence type="ECO:0000256" key="9">
    <source>
        <dbReference type="PIRNR" id="PIRNR004862"/>
    </source>
</evidence>
<dbReference type="GO" id="GO:0009431">
    <property type="term" value="C:bacterial-type flagellum basal body, MS ring"/>
    <property type="evidence" value="ECO:0007669"/>
    <property type="project" value="InterPro"/>
</dbReference>
<evidence type="ECO:0000256" key="5">
    <source>
        <dbReference type="ARBA" id="ARBA00022692"/>
    </source>
</evidence>
<evidence type="ECO:0000259" key="13">
    <source>
        <dbReference type="Pfam" id="PF08345"/>
    </source>
</evidence>
<reference evidence="14" key="1">
    <citation type="journal article" date="2005" name="PLoS Biol.">
        <title>New insights into metabolic properties of marine bacteria encoding proteorhodopsins.</title>
        <authorList>
            <person name="Sabehi G."/>
            <person name="Loy A."/>
            <person name="Jung K.H."/>
            <person name="Partha R."/>
            <person name="Spudich J.L."/>
            <person name="Isaacson T."/>
            <person name="Hirschberg J."/>
            <person name="Wagner M."/>
            <person name="Beja O."/>
        </authorList>
    </citation>
    <scope>NUCLEOTIDE SEQUENCE</scope>
</reference>
<gene>
    <name evidence="14" type="primary">fliF</name>
</gene>
<dbReference type="InterPro" id="IPR006182">
    <property type="entry name" value="FliF_N_dom"/>
</dbReference>
<evidence type="ECO:0000256" key="6">
    <source>
        <dbReference type="ARBA" id="ARBA00022989"/>
    </source>
</evidence>
<dbReference type="PRINTS" id="PR01009">
    <property type="entry name" value="FLGMRINGFLIF"/>
</dbReference>
<organism evidence="14">
    <name type="scientific">uncultured bacterium BAC17H8</name>
    <dbReference type="NCBI Taxonomy" id="332980"/>
    <lineage>
        <taxon>Bacteria</taxon>
        <taxon>environmental samples</taxon>
    </lineage>
</organism>
<comment type="similarity">
    <text evidence="3 9">Belongs to the FliF family.</text>
</comment>
<dbReference type="InterPro" id="IPR043427">
    <property type="entry name" value="YscJ/FliF"/>
</dbReference>
<evidence type="ECO:0000256" key="4">
    <source>
        <dbReference type="ARBA" id="ARBA00022475"/>
    </source>
</evidence>
<keyword evidence="7 11" id="KW-0472">Membrane</keyword>
<dbReference type="Pfam" id="PF08345">
    <property type="entry name" value="YscJ_FliF_C"/>
    <property type="match status" value="1"/>
</dbReference>
<feature type="transmembrane region" description="Helical" evidence="11">
    <location>
        <begin position="40"/>
        <end position="59"/>
    </location>
</feature>
<dbReference type="InterPro" id="IPR013556">
    <property type="entry name" value="Flag_M-ring_C"/>
</dbReference>
<feature type="domain" description="Flagellar M-ring N-terminal" evidence="12">
    <location>
        <begin position="61"/>
        <end position="235"/>
    </location>
</feature>
<evidence type="ECO:0000256" key="11">
    <source>
        <dbReference type="SAM" id="Phobius"/>
    </source>
</evidence>
<name>Q4JMR4_9BACT</name>
<feature type="compositionally biased region" description="Polar residues" evidence="10">
    <location>
        <begin position="325"/>
        <end position="373"/>
    </location>
</feature>
<evidence type="ECO:0000256" key="3">
    <source>
        <dbReference type="ARBA" id="ARBA00007971"/>
    </source>
</evidence>
<accession>Q4JMR4</accession>
<feature type="region of interest" description="Disordered" evidence="10">
    <location>
        <begin position="293"/>
        <end position="373"/>
    </location>
</feature>
<keyword evidence="5 11" id="KW-0812">Transmembrane</keyword>
<keyword evidence="8 9" id="KW-0975">Bacterial flagellum</keyword>
<dbReference type="EMBL" id="DQ068068">
    <property type="protein sequence ID" value="AAY87249.1"/>
    <property type="molecule type" value="Genomic_DNA"/>
</dbReference>
<sequence>MDPAAEGQVDDVSTQVAKIPTTGPMAVLYRLTGGQSLRQVLPAVAGITVAVIGLVFFVVSQQPERTTLYASLPEAEKARVVDALKNAGVDVVLDPSTGDVIVPVKDYHSSRMTLAAQGLPASIPDGYDSLSDIPMGSSRSVENVRLKQSQEIELARSISEIDGLVTARVHLAIPEKSVFARSATPPTASVFVQMENGRSLSRQQVDAIVHLVSSSVPFMAKNDVTVVDQYGNLLSRPPQDSAGMMSDAQLEHRIRLEEIYRNRVIALVSPIVGAGNVTAQVNLDIDFTRSEVTEEVMDPEGTALRSEQSSSESSAEIIAKGVPGATSNRAPTQTDIDTQQNVDSSDPNANRARSQSSTRNYEVSRTVSTTQRPSSQITGIQAAVLVREMEVMNAETGLMEVSEIPEEKLKEIEALVANAIGIDDGRGDRLTVSSSTFVSALEGIKKPWYDMDWAIMIMRQGLTILIMAVVVLGVIRPLINRVMVPTAAGGPGEAIVTADDDVDLDTVEIQEGESLEDIKAKLKPKKAAISAEMLDTANTYDDKVAVIRMIVSDEAGRVSNVFKSMMQQDMDAV</sequence>
<feature type="transmembrane region" description="Helical" evidence="11">
    <location>
        <begin position="453"/>
        <end position="475"/>
    </location>
</feature>
<dbReference type="Pfam" id="PF01514">
    <property type="entry name" value="YscJ_FliF"/>
    <property type="match status" value="1"/>
</dbReference>
<protein>
    <recommendedName>
        <fullName evidence="9">Flagellar M-ring protein</fullName>
    </recommendedName>
</protein>
<evidence type="ECO:0000256" key="10">
    <source>
        <dbReference type="SAM" id="MobiDB-lite"/>
    </source>
</evidence>
<dbReference type="PANTHER" id="PTHR30046">
    <property type="entry name" value="FLAGELLAR M-RING PROTEIN"/>
    <property type="match status" value="1"/>
</dbReference>